<keyword evidence="3" id="KW-1185">Reference proteome</keyword>
<comment type="caution">
    <text evidence="2">The sequence shown here is derived from an EMBL/GenBank/DDBJ whole genome shotgun (WGS) entry which is preliminary data.</text>
</comment>
<organism evidence="2 3">
    <name type="scientific">Symbiodinium microadriaticum</name>
    <name type="common">Dinoflagellate</name>
    <name type="synonym">Zooxanthella microadriatica</name>
    <dbReference type="NCBI Taxonomy" id="2951"/>
    <lineage>
        <taxon>Eukaryota</taxon>
        <taxon>Sar</taxon>
        <taxon>Alveolata</taxon>
        <taxon>Dinophyceae</taxon>
        <taxon>Suessiales</taxon>
        <taxon>Symbiodiniaceae</taxon>
        <taxon>Symbiodinium</taxon>
    </lineage>
</organism>
<name>A0A1Q9D9I8_SYMMI</name>
<evidence type="ECO:0000313" key="2">
    <source>
        <dbReference type="EMBL" id="OLP91789.1"/>
    </source>
</evidence>
<dbReference type="EMBL" id="LSRX01000649">
    <property type="protein sequence ID" value="OLP91789.1"/>
    <property type="molecule type" value="Genomic_DNA"/>
</dbReference>
<evidence type="ECO:0000256" key="1">
    <source>
        <dbReference type="SAM" id="MobiDB-lite"/>
    </source>
</evidence>
<gene>
    <name evidence="2" type="ORF">AK812_SmicGene26478</name>
</gene>
<feature type="region of interest" description="Disordered" evidence="1">
    <location>
        <begin position="122"/>
        <end position="141"/>
    </location>
</feature>
<dbReference type="AlphaFoldDB" id="A0A1Q9D9I8"/>
<dbReference type="OrthoDB" id="420067at2759"/>
<dbReference type="Proteomes" id="UP000186817">
    <property type="component" value="Unassembled WGS sequence"/>
</dbReference>
<accession>A0A1Q9D9I8</accession>
<evidence type="ECO:0000313" key="3">
    <source>
        <dbReference type="Proteomes" id="UP000186817"/>
    </source>
</evidence>
<proteinExistence type="predicted"/>
<protein>
    <submittedName>
        <fullName evidence="2">Uncharacterized protein</fullName>
    </submittedName>
</protein>
<sequence length="164" mass="18521">MARDRGRATSGKPQLLIFDISSSMRNSGNESALMAIVQEMIRQREQDARERAEQLKTLKEKSVFTYSLQDDLPVLGGLSGRVPRGQAELNDREKLRLFASTLKGTRRRCYFTIVKEAKHNGDYEANHPRQSLAESMPSPGVKQEFRDVENWSEGQRTGPTPVIA</sequence>
<reference evidence="2 3" key="1">
    <citation type="submission" date="2016-02" db="EMBL/GenBank/DDBJ databases">
        <title>Genome analysis of coral dinoflagellate symbionts highlights evolutionary adaptations to a symbiotic lifestyle.</title>
        <authorList>
            <person name="Aranda M."/>
            <person name="Li Y."/>
            <person name="Liew Y.J."/>
            <person name="Baumgarten S."/>
            <person name="Simakov O."/>
            <person name="Wilson M."/>
            <person name="Piel J."/>
            <person name="Ashoor H."/>
            <person name="Bougouffa S."/>
            <person name="Bajic V.B."/>
            <person name="Ryu T."/>
            <person name="Ravasi T."/>
            <person name="Bayer T."/>
            <person name="Micklem G."/>
            <person name="Kim H."/>
            <person name="Bhak J."/>
            <person name="Lajeunesse T.C."/>
            <person name="Voolstra C.R."/>
        </authorList>
    </citation>
    <scope>NUCLEOTIDE SEQUENCE [LARGE SCALE GENOMIC DNA]</scope>
    <source>
        <strain evidence="2 3">CCMP2467</strain>
    </source>
</reference>